<feature type="non-terminal residue" evidence="1">
    <location>
        <position position="1"/>
    </location>
</feature>
<sequence>SDTGNCWIKISKVDEPEILDYCAFSFTMSSGAAAGKITSVGNPPFNETYECGGDPCPITWTYTGPVENVKIEYSLDGDSGPWETIDTVSADYDGGLGPSSYNWAIPSSEITPTINAKIQVSDTGGDFDSNKS</sequence>
<proteinExistence type="predicted"/>
<protein>
    <submittedName>
        <fullName evidence="1">Uncharacterized protein</fullName>
    </submittedName>
</protein>
<gene>
    <name evidence="1" type="ORF">S06H3_63573</name>
</gene>
<comment type="caution">
    <text evidence="1">The sequence shown here is derived from an EMBL/GenBank/DDBJ whole genome shotgun (WGS) entry which is preliminary data.</text>
</comment>
<reference evidence="1" key="1">
    <citation type="journal article" date="2014" name="Front. Microbiol.">
        <title>High frequency of phylogenetically diverse reductive dehalogenase-homologous genes in deep subseafloor sedimentary metagenomes.</title>
        <authorList>
            <person name="Kawai M."/>
            <person name="Futagami T."/>
            <person name="Toyoda A."/>
            <person name="Takaki Y."/>
            <person name="Nishi S."/>
            <person name="Hori S."/>
            <person name="Arai W."/>
            <person name="Tsubouchi T."/>
            <person name="Morono Y."/>
            <person name="Uchiyama I."/>
            <person name="Ito T."/>
            <person name="Fujiyama A."/>
            <person name="Inagaki F."/>
            <person name="Takami H."/>
        </authorList>
    </citation>
    <scope>NUCLEOTIDE SEQUENCE</scope>
    <source>
        <strain evidence="1">Expedition CK06-06</strain>
    </source>
</reference>
<organism evidence="1">
    <name type="scientific">marine sediment metagenome</name>
    <dbReference type="NCBI Taxonomy" id="412755"/>
    <lineage>
        <taxon>unclassified sequences</taxon>
        <taxon>metagenomes</taxon>
        <taxon>ecological metagenomes</taxon>
    </lineage>
</organism>
<name>X1QUA6_9ZZZZ</name>
<dbReference type="EMBL" id="BARV01042207">
    <property type="protein sequence ID" value="GAI46864.1"/>
    <property type="molecule type" value="Genomic_DNA"/>
</dbReference>
<feature type="non-terminal residue" evidence="1">
    <location>
        <position position="132"/>
    </location>
</feature>
<accession>X1QUA6</accession>
<evidence type="ECO:0000313" key="1">
    <source>
        <dbReference type="EMBL" id="GAI46864.1"/>
    </source>
</evidence>
<dbReference type="AlphaFoldDB" id="X1QUA6"/>